<evidence type="ECO:0000256" key="6">
    <source>
        <dbReference type="ARBA" id="ARBA00022576"/>
    </source>
</evidence>
<accession>A0A1Z5HPP9</accession>
<comment type="function">
    <text evidence="12">Acts on the D-isomers of alanine, leucine, aspartate, glutamate, aminobutyrate, norvaline and asparagine. The enzyme transfers an amino group from a substrate D-amino acid to the pyridoxal phosphate cofactor to form pyridoxamine and an alpha-keto acid in the first half-reaction.</text>
</comment>
<evidence type="ECO:0000256" key="3">
    <source>
        <dbReference type="ARBA" id="ARBA00011738"/>
    </source>
</evidence>
<dbReference type="Gene3D" id="3.30.470.10">
    <property type="match status" value="1"/>
</dbReference>
<dbReference type="RefSeq" id="WP_088552865.1">
    <property type="nucleotide sequence ID" value="NZ_BDGJ01000011.1"/>
</dbReference>
<evidence type="ECO:0000256" key="10">
    <source>
        <dbReference type="RuleBase" id="RU004106"/>
    </source>
</evidence>
<dbReference type="InterPro" id="IPR001544">
    <property type="entry name" value="Aminotrans_IV"/>
</dbReference>
<dbReference type="PANTHER" id="PTHR42743:SF10">
    <property type="entry name" value="D-ALANINE AMINOTRANSFERASE"/>
    <property type="match status" value="1"/>
</dbReference>
<dbReference type="SUPFAM" id="SSF56752">
    <property type="entry name" value="D-aminoacid aminotransferase-like PLP-dependent enzymes"/>
    <property type="match status" value="1"/>
</dbReference>
<reference evidence="14" key="1">
    <citation type="journal article" date="2017" name="Appl. Environ. Microbiol.">
        <title>Genomic analysis of Calderihabitans maritimus KKC1, a thermophilic hydrogenogenic carboxydotrophic bacterium isolated from marine sediment.</title>
        <authorList>
            <person name="Omae K."/>
            <person name="Yoneda Y."/>
            <person name="Fukuyama Y."/>
            <person name="Yoshida T."/>
            <person name="Sako Y."/>
        </authorList>
    </citation>
    <scope>NUCLEOTIDE SEQUENCE [LARGE SCALE GENOMIC DNA]</scope>
    <source>
        <strain evidence="14">KKC1</strain>
    </source>
</reference>
<dbReference type="PANTHER" id="PTHR42743">
    <property type="entry name" value="AMINO-ACID AMINOTRANSFERASE"/>
    <property type="match status" value="1"/>
</dbReference>
<dbReference type="AlphaFoldDB" id="A0A1Z5HPP9"/>
<dbReference type="InterPro" id="IPR050571">
    <property type="entry name" value="Class-IV_PLP-Dep_Aminotrnsfr"/>
</dbReference>
<dbReference type="FunFam" id="3.20.10.10:FF:000002">
    <property type="entry name" value="D-alanine aminotransferase"/>
    <property type="match status" value="1"/>
</dbReference>
<keyword evidence="6 13" id="KW-0032">Aminotransferase</keyword>
<keyword evidence="14" id="KW-1185">Reference proteome</keyword>
<comment type="cofactor">
    <cofactor evidence="1 11">
        <name>pyridoxal 5'-phosphate</name>
        <dbReference type="ChEBI" id="CHEBI:597326"/>
    </cofactor>
</comment>
<evidence type="ECO:0000256" key="4">
    <source>
        <dbReference type="ARBA" id="ARBA00012874"/>
    </source>
</evidence>
<sequence>MGLVFLDGEYLDFAQAKVSVEDRGYQFGDGIYEVVRCYRGIPFQLGAHLERLEKSARAIELDLPYSREEMEEITSELLARSGIQEAQLYIQVTRGTAPRSHFWPEGIKPVVVMYVREAAPPEEGLRRSGVKVITVVDDRWKRCNVKSLNLLPNVLAKNRARQAGAFEAVFYEEESRLVNEGSSSNVFALVADTLVTPDLGHNILPGITRKVVLDIARQKGLPVKEDRLSLDDLYRAQEVFITSTVVEIMPVVMVDELPVADGKPGPVTRMLYEAYREEVEEAIKKAR</sequence>
<dbReference type="GO" id="GO:0008652">
    <property type="term" value="P:amino acid biosynthetic process"/>
    <property type="evidence" value="ECO:0007669"/>
    <property type="project" value="UniProtKB-ARBA"/>
</dbReference>
<comment type="caution">
    <text evidence="13">The sequence shown here is derived from an EMBL/GenBank/DDBJ whole genome shotgun (WGS) entry which is preliminary data.</text>
</comment>
<dbReference type="GO" id="GO:0030170">
    <property type="term" value="F:pyridoxal phosphate binding"/>
    <property type="evidence" value="ECO:0007669"/>
    <property type="project" value="InterPro"/>
</dbReference>
<evidence type="ECO:0000256" key="1">
    <source>
        <dbReference type="ARBA" id="ARBA00001933"/>
    </source>
</evidence>
<dbReference type="NCBIfam" id="TIGR01121">
    <property type="entry name" value="D_amino_aminoT"/>
    <property type="match status" value="1"/>
</dbReference>
<keyword evidence="8 11" id="KW-0663">Pyridoxal phosphate</keyword>
<organism evidence="13 14">
    <name type="scientific">Calderihabitans maritimus</name>
    <dbReference type="NCBI Taxonomy" id="1246530"/>
    <lineage>
        <taxon>Bacteria</taxon>
        <taxon>Bacillati</taxon>
        <taxon>Bacillota</taxon>
        <taxon>Clostridia</taxon>
        <taxon>Neomoorellales</taxon>
        <taxon>Calderihabitantaceae</taxon>
        <taxon>Calderihabitans</taxon>
    </lineage>
</organism>
<name>A0A1Z5HPP9_9FIRM</name>
<evidence type="ECO:0000256" key="12">
    <source>
        <dbReference type="RuleBase" id="RU004520"/>
    </source>
</evidence>
<dbReference type="PROSITE" id="PS00770">
    <property type="entry name" value="AA_TRANSFER_CLASS_4"/>
    <property type="match status" value="1"/>
</dbReference>
<evidence type="ECO:0000256" key="11">
    <source>
        <dbReference type="RuleBase" id="RU004516"/>
    </source>
</evidence>
<evidence type="ECO:0000313" key="13">
    <source>
        <dbReference type="EMBL" id="GAW91301.1"/>
    </source>
</evidence>
<dbReference type="Proteomes" id="UP000197032">
    <property type="component" value="Unassembled WGS sequence"/>
</dbReference>
<evidence type="ECO:0000256" key="2">
    <source>
        <dbReference type="ARBA" id="ARBA00009320"/>
    </source>
</evidence>
<dbReference type="CDD" id="cd01558">
    <property type="entry name" value="D-AAT_like"/>
    <property type="match status" value="1"/>
</dbReference>
<dbReference type="EC" id="2.6.1.21" evidence="4 12"/>
<dbReference type="GO" id="GO:0046416">
    <property type="term" value="P:D-amino acid metabolic process"/>
    <property type="evidence" value="ECO:0007669"/>
    <property type="project" value="InterPro"/>
</dbReference>
<evidence type="ECO:0000256" key="9">
    <source>
        <dbReference type="ARBA" id="ARBA00047911"/>
    </source>
</evidence>
<dbReference type="InterPro" id="IPR043131">
    <property type="entry name" value="BCAT-like_N"/>
</dbReference>
<dbReference type="Pfam" id="PF01063">
    <property type="entry name" value="Aminotran_4"/>
    <property type="match status" value="1"/>
</dbReference>
<comment type="similarity">
    <text evidence="2 10">Belongs to the class-IV pyridoxal-phosphate-dependent aminotransferase family.</text>
</comment>
<dbReference type="GO" id="GO:0046394">
    <property type="term" value="P:carboxylic acid biosynthetic process"/>
    <property type="evidence" value="ECO:0007669"/>
    <property type="project" value="UniProtKB-ARBA"/>
</dbReference>
<dbReference type="InterPro" id="IPR018300">
    <property type="entry name" value="Aminotrans_IV_CS"/>
</dbReference>
<evidence type="ECO:0000256" key="7">
    <source>
        <dbReference type="ARBA" id="ARBA00022679"/>
    </source>
</evidence>
<dbReference type="GO" id="GO:0047810">
    <property type="term" value="F:D-alanine-2-oxoglutarate aminotransferase activity"/>
    <property type="evidence" value="ECO:0007669"/>
    <property type="project" value="UniProtKB-EC"/>
</dbReference>
<evidence type="ECO:0000256" key="5">
    <source>
        <dbReference type="ARBA" id="ARBA00021779"/>
    </source>
</evidence>
<protein>
    <recommendedName>
        <fullName evidence="5 12">D-alanine aminotransferase</fullName>
        <ecNumber evidence="4 12">2.6.1.21</ecNumber>
    </recommendedName>
</protein>
<comment type="subunit">
    <text evidence="3">Homodimer.</text>
</comment>
<dbReference type="OrthoDB" id="9805628at2"/>
<dbReference type="InterPro" id="IPR005784">
    <property type="entry name" value="D_amino_transT"/>
</dbReference>
<dbReference type="GO" id="GO:0005829">
    <property type="term" value="C:cytosol"/>
    <property type="evidence" value="ECO:0007669"/>
    <property type="project" value="TreeGrafter"/>
</dbReference>
<dbReference type="InterPro" id="IPR043132">
    <property type="entry name" value="BCAT-like_C"/>
</dbReference>
<evidence type="ECO:0000313" key="14">
    <source>
        <dbReference type="Proteomes" id="UP000197032"/>
    </source>
</evidence>
<comment type="catalytic activity">
    <reaction evidence="9 12">
        <text>D-alanine + 2-oxoglutarate = D-glutamate + pyruvate</text>
        <dbReference type="Rhea" id="RHEA:15869"/>
        <dbReference type="ChEBI" id="CHEBI:15361"/>
        <dbReference type="ChEBI" id="CHEBI:16810"/>
        <dbReference type="ChEBI" id="CHEBI:29986"/>
        <dbReference type="ChEBI" id="CHEBI:57416"/>
        <dbReference type="EC" id="2.6.1.21"/>
    </reaction>
</comment>
<evidence type="ECO:0000256" key="8">
    <source>
        <dbReference type="ARBA" id="ARBA00022898"/>
    </source>
</evidence>
<dbReference type="Gene3D" id="3.20.10.10">
    <property type="entry name" value="D-amino Acid Aminotransferase, subunit A, domain 2"/>
    <property type="match status" value="1"/>
</dbReference>
<dbReference type="InterPro" id="IPR036038">
    <property type="entry name" value="Aminotransferase-like"/>
</dbReference>
<keyword evidence="7 13" id="KW-0808">Transferase</keyword>
<gene>
    <name evidence="13" type="ORF">KKC1_04630</name>
</gene>
<proteinExistence type="inferred from homology"/>
<dbReference type="EMBL" id="BDGJ01000011">
    <property type="protein sequence ID" value="GAW91301.1"/>
    <property type="molecule type" value="Genomic_DNA"/>
</dbReference>